<dbReference type="Proteomes" id="UP000191672">
    <property type="component" value="Unassembled WGS sequence"/>
</dbReference>
<evidence type="ECO:0000313" key="2">
    <source>
        <dbReference type="EMBL" id="OQD79753.1"/>
    </source>
</evidence>
<accession>A0A1V6PS38</accession>
<name>A0A1V6PS38_9EURO</name>
<feature type="region of interest" description="Disordered" evidence="1">
    <location>
        <begin position="45"/>
        <end position="65"/>
    </location>
</feature>
<keyword evidence="3" id="KW-1185">Reference proteome</keyword>
<organism evidence="2 3">
    <name type="scientific">Penicillium antarcticum</name>
    <dbReference type="NCBI Taxonomy" id="416450"/>
    <lineage>
        <taxon>Eukaryota</taxon>
        <taxon>Fungi</taxon>
        <taxon>Dikarya</taxon>
        <taxon>Ascomycota</taxon>
        <taxon>Pezizomycotina</taxon>
        <taxon>Eurotiomycetes</taxon>
        <taxon>Eurotiomycetidae</taxon>
        <taxon>Eurotiales</taxon>
        <taxon>Aspergillaceae</taxon>
        <taxon>Penicillium</taxon>
    </lineage>
</organism>
<dbReference type="AlphaFoldDB" id="A0A1V6PS38"/>
<protein>
    <submittedName>
        <fullName evidence="2">Uncharacterized protein</fullName>
    </submittedName>
</protein>
<sequence length="152" mass="16838">MNPPGAVAPNRLKIISFRKPGDIQQGPQAKPTEAKHEHATMAIKIPQSAGHQDERTDAQAISSRKPAQIRGICGAKAMADYISESGGDIRDCEVSRRVKASPFPCVGDFSGLMWSTWSWDELEQLIFKKKTRSKNYKALGITQVNKEIQGRF</sequence>
<proteinExistence type="predicted"/>
<dbReference type="EMBL" id="MDYN01000044">
    <property type="protein sequence ID" value="OQD79753.1"/>
    <property type="molecule type" value="Genomic_DNA"/>
</dbReference>
<reference evidence="3" key="1">
    <citation type="journal article" date="2017" name="Nat. Microbiol.">
        <title>Global analysis of biosynthetic gene clusters reveals vast potential of secondary metabolite production in Penicillium species.</title>
        <authorList>
            <person name="Nielsen J.C."/>
            <person name="Grijseels S."/>
            <person name="Prigent S."/>
            <person name="Ji B."/>
            <person name="Dainat J."/>
            <person name="Nielsen K.F."/>
            <person name="Frisvad J.C."/>
            <person name="Workman M."/>
            <person name="Nielsen J."/>
        </authorList>
    </citation>
    <scope>NUCLEOTIDE SEQUENCE [LARGE SCALE GENOMIC DNA]</scope>
    <source>
        <strain evidence="3">IBT 31811</strain>
    </source>
</reference>
<gene>
    <name evidence="2" type="ORF">PENANT_c044G02930</name>
</gene>
<evidence type="ECO:0000256" key="1">
    <source>
        <dbReference type="SAM" id="MobiDB-lite"/>
    </source>
</evidence>
<evidence type="ECO:0000313" key="3">
    <source>
        <dbReference type="Proteomes" id="UP000191672"/>
    </source>
</evidence>
<comment type="caution">
    <text evidence="2">The sequence shown here is derived from an EMBL/GenBank/DDBJ whole genome shotgun (WGS) entry which is preliminary data.</text>
</comment>